<dbReference type="InterPro" id="IPR002934">
    <property type="entry name" value="Polymerase_NTP_transf_dom"/>
</dbReference>
<reference evidence="2" key="2">
    <citation type="journal article" date="2022" name="Microbiol. Resour. Announc.">
        <title>Metagenome Sequencing to Explore Phylogenomics of Terrestrial Cyanobacteria.</title>
        <authorList>
            <person name="Ward R.D."/>
            <person name="Stajich J.E."/>
            <person name="Johansen J.R."/>
            <person name="Huntemann M."/>
            <person name="Clum A."/>
            <person name="Foster B."/>
            <person name="Foster B."/>
            <person name="Roux S."/>
            <person name="Palaniappan K."/>
            <person name="Varghese N."/>
            <person name="Mukherjee S."/>
            <person name="Reddy T.B.K."/>
            <person name="Daum C."/>
            <person name="Copeland A."/>
            <person name="Chen I.A."/>
            <person name="Ivanova N.N."/>
            <person name="Kyrpides N.C."/>
            <person name="Shapiro N."/>
            <person name="Eloe-Fadrosh E.A."/>
            <person name="Pietrasiak N."/>
        </authorList>
    </citation>
    <scope>NUCLEOTIDE SEQUENCE</scope>
    <source>
        <strain evidence="2">JT2-VF2</strain>
    </source>
</reference>
<proteinExistence type="predicted"/>
<protein>
    <submittedName>
        <fullName evidence="2">Nucleotidyltransferase domain-containing protein</fullName>
    </submittedName>
</protein>
<dbReference type="EMBL" id="JAHHHN010000004">
    <property type="protein sequence ID" value="MBW4561375.1"/>
    <property type="molecule type" value="Genomic_DNA"/>
</dbReference>
<evidence type="ECO:0000313" key="3">
    <source>
        <dbReference type="Proteomes" id="UP000715781"/>
    </source>
</evidence>
<accession>A0A951PYH8</accession>
<dbReference type="CDD" id="cd05403">
    <property type="entry name" value="NT_KNTase_like"/>
    <property type="match status" value="1"/>
</dbReference>
<dbReference type="InterPro" id="IPR043519">
    <property type="entry name" value="NT_sf"/>
</dbReference>
<evidence type="ECO:0000259" key="1">
    <source>
        <dbReference type="Pfam" id="PF01909"/>
    </source>
</evidence>
<dbReference type="Proteomes" id="UP000715781">
    <property type="component" value="Unassembled WGS sequence"/>
</dbReference>
<organism evidence="2 3">
    <name type="scientific">Mojavia pulchra JT2-VF2</name>
    <dbReference type="NCBI Taxonomy" id="287848"/>
    <lineage>
        <taxon>Bacteria</taxon>
        <taxon>Bacillati</taxon>
        <taxon>Cyanobacteriota</taxon>
        <taxon>Cyanophyceae</taxon>
        <taxon>Nostocales</taxon>
        <taxon>Nostocaceae</taxon>
    </lineage>
</organism>
<dbReference type="Pfam" id="PF01909">
    <property type="entry name" value="NTP_transf_2"/>
    <property type="match status" value="1"/>
</dbReference>
<dbReference type="AlphaFoldDB" id="A0A951PYH8"/>
<name>A0A951PYH8_9NOST</name>
<gene>
    <name evidence="2" type="ORF">KME32_09480</name>
</gene>
<dbReference type="GO" id="GO:0016779">
    <property type="term" value="F:nucleotidyltransferase activity"/>
    <property type="evidence" value="ECO:0007669"/>
    <property type="project" value="InterPro"/>
</dbReference>
<feature type="domain" description="Polymerase nucleotidyl transferase" evidence="1">
    <location>
        <begin position="34"/>
        <end position="91"/>
    </location>
</feature>
<dbReference type="SUPFAM" id="SSF81301">
    <property type="entry name" value="Nucleotidyltransferase"/>
    <property type="match status" value="1"/>
</dbReference>
<dbReference type="Gene3D" id="3.30.460.10">
    <property type="entry name" value="Beta Polymerase, domain 2"/>
    <property type="match status" value="1"/>
</dbReference>
<comment type="caution">
    <text evidence="2">The sequence shown here is derived from an EMBL/GenBank/DDBJ whole genome shotgun (WGS) entry which is preliminary data.</text>
</comment>
<reference evidence="2" key="1">
    <citation type="submission" date="2021-05" db="EMBL/GenBank/DDBJ databases">
        <authorList>
            <person name="Pietrasiak N."/>
            <person name="Ward R."/>
            <person name="Stajich J.E."/>
            <person name="Kurbessoian T."/>
        </authorList>
    </citation>
    <scope>NUCLEOTIDE SEQUENCE</scope>
    <source>
        <strain evidence="2">JT2-VF2</strain>
    </source>
</reference>
<evidence type="ECO:0000313" key="2">
    <source>
        <dbReference type="EMBL" id="MBW4561375.1"/>
    </source>
</evidence>
<sequence length="338" mass="38855">MTNIALLNSTNFPKIDQIISEIIKLGDYHFFKRIRGYYLVGSYAVGEAVATSDIDIVIVFKDKQTPEEKQRFTSYKQECQQQCPFALDLIPVDEAQLLSVGGVKFQTASLLMYGEDIRDSVPLKAVAGHIRDSMFGQYRLFAQLRGNPPQLTFPLGYPDPVGEFYGYDRRLMHLRDGASQKGIKDLVINVLSPADALILHKTGKYIGTGSWKRNCATQYRIWINDQWTELVEQIYEYCCRRWAYLIPKATGDRQLLHHLCKQALGFENHFLECYRSYLLEKLPQSQPFEQLQYVKQLGQLIYPGDRKLVTVLQELAQNGNPELQQAAVQTLELWQKSE</sequence>